<feature type="region of interest" description="Disordered" evidence="1">
    <location>
        <begin position="1"/>
        <end position="34"/>
    </location>
</feature>
<evidence type="ECO:0000256" key="1">
    <source>
        <dbReference type="SAM" id="MobiDB-lite"/>
    </source>
</evidence>
<dbReference type="AlphaFoldDB" id="A0AAI9UCF5"/>
<accession>A0AAI9UCF5</accession>
<organism evidence="2 3">
    <name type="scientific">Colletotrichum melonis</name>
    <dbReference type="NCBI Taxonomy" id="1209925"/>
    <lineage>
        <taxon>Eukaryota</taxon>
        <taxon>Fungi</taxon>
        <taxon>Dikarya</taxon>
        <taxon>Ascomycota</taxon>
        <taxon>Pezizomycotina</taxon>
        <taxon>Sordariomycetes</taxon>
        <taxon>Hypocreomycetidae</taxon>
        <taxon>Glomerellales</taxon>
        <taxon>Glomerellaceae</taxon>
        <taxon>Colletotrichum</taxon>
        <taxon>Colletotrichum acutatum species complex</taxon>
    </lineage>
</organism>
<feature type="compositionally biased region" description="Low complexity" evidence="1">
    <location>
        <begin position="18"/>
        <end position="33"/>
    </location>
</feature>
<gene>
    <name evidence="2" type="ORF">CMEL01_16734</name>
</gene>
<comment type="caution">
    <text evidence="2">The sequence shown here is derived from an EMBL/GenBank/DDBJ whole genome shotgun (WGS) entry which is preliminary data.</text>
</comment>
<dbReference type="Proteomes" id="UP001239795">
    <property type="component" value="Unassembled WGS sequence"/>
</dbReference>
<reference evidence="2 3" key="1">
    <citation type="submission" date="2016-10" db="EMBL/GenBank/DDBJ databases">
        <title>The genome sequence of Colletotrichum fioriniae PJ7.</title>
        <authorList>
            <person name="Baroncelli R."/>
        </authorList>
    </citation>
    <scope>NUCLEOTIDE SEQUENCE [LARGE SCALE GENOMIC DNA]</scope>
    <source>
        <strain evidence="2">Col 31</strain>
    </source>
</reference>
<protein>
    <submittedName>
        <fullName evidence="2">Uncharacterized protein</fullName>
    </submittedName>
</protein>
<feature type="region of interest" description="Disordered" evidence="1">
    <location>
        <begin position="232"/>
        <end position="254"/>
    </location>
</feature>
<name>A0AAI9UCF5_9PEZI</name>
<sequence>MAKTPYEQPAETEDALHAGPTTPAAVSPSTPGSCVPEPWRAAAARLARPPFTTTRAAFFGGASVRGPEGADDTHRSLSTAQKDPLLHTAFVVVDARRRVPRRPPYRDLMQQLMKPCIGFRHLDNDARQATEFDATLFLRTLLPAHFDFQEDTDIIQVMLCKSGEVTWRGVFRDEGGFRIAMRDILLQAASNVHTEHDSRDLQVFWEIVDRAVFSQNPPPYWWDTGAVSGGDLQTPTSALTSPQPAVRGGRNPFW</sequence>
<keyword evidence="3" id="KW-1185">Reference proteome</keyword>
<evidence type="ECO:0000313" key="3">
    <source>
        <dbReference type="Proteomes" id="UP001239795"/>
    </source>
</evidence>
<dbReference type="EMBL" id="MLGG01000034">
    <property type="protein sequence ID" value="KAK1454413.1"/>
    <property type="molecule type" value="Genomic_DNA"/>
</dbReference>
<evidence type="ECO:0000313" key="2">
    <source>
        <dbReference type="EMBL" id="KAK1454413.1"/>
    </source>
</evidence>
<proteinExistence type="predicted"/>
<feature type="compositionally biased region" description="Polar residues" evidence="1">
    <location>
        <begin position="232"/>
        <end position="243"/>
    </location>
</feature>